<gene>
    <name evidence="3" type="ORF">QF030_001096</name>
</gene>
<accession>A0ABU0NJM8</accession>
<feature type="transmembrane region" description="Helical" evidence="2">
    <location>
        <begin position="40"/>
        <end position="59"/>
    </location>
</feature>
<dbReference type="RefSeq" id="WP_307161477.1">
    <property type="nucleotide sequence ID" value="NZ_JAUSWV010000002.1"/>
</dbReference>
<keyword evidence="2" id="KW-0472">Membrane</keyword>
<dbReference type="Proteomes" id="UP001230654">
    <property type="component" value="Unassembled WGS sequence"/>
</dbReference>
<keyword evidence="2" id="KW-0812">Transmembrane</keyword>
<keyword evidence="4" id="KW-1185">Reference proteome</keyword>
<reference evidence="3 4" key="1">
    <citation type="submission" date="2023-07" db="EMBL/GenBank/DDBJ databases">
        <title>Comparative genomics of wheat-associated soil bacteria to identify genetic determinants of phenazine resistance.</title>
        <authorList>
            <person name="Mouncey N."/>
        </authorList>
    </citation>
    <scope>NUCLEOTIDE SEQUENCE [LARGE SCALE GENOMIC DNA]</scope>
    <source>
        <strain evidence="3 4">B2I6</strain>
    </source>
</reference>
<name>A0ABU0NJM8_STRRH</name>
<keyword evidence="2" id="KW-1133">Transmembrane helix</keyword>
<organism evidence="3 4">
    <name type="scientific">Streptomyces rishiriensis</name>
    <dbReference type="NCBI Taxonomy" id="68264"/>
    <lineage>
        <taxon>Bacteria</taxon>
        <taxon>Bacillati</taxon>
        <taxon>Actinomycetota</taxon>
        <taxon>Actinomycetes</taxon>
        <taxon>Kitasatosporales</taxon>
        <taxon>Streptomycetaceae</taxon>
        <taxon>Streptomyces</taxon>
    </lineage>
</organism>
<feature type="transmembrane region" description="Helical" evidence="2">
    <location>
        <begin position="65"/>
        <end position="84"/>
    </location>
</feature>
<comment type="caution">
    <text evidence="3">The sequence shown here is derived from an EMBL/GenBank/DDBJ whole genome shotgun (WGS) entry which is preliminary data.</text>
</comment>
<protein>
    <submittedName>
        <fullName evidence="3">Uncharacterized protein</fullName>
    </submittedName>
</protein>
<dbReference type="EMBL" id="JAUSWV010000002">
    <property type="protein sequence ID" value="MDQ0578918.1"/>
    <property type="molecule type" value="Genomic_DNA"/>
</dbReference>
<proteinExistence type="predicted"/>
<evidence type="ECO:0000313" key="3">
    <source>
        <dbReference type="EMBL" id="MDQ0578918.1"/>
    </source>
</evidence>
<evidence type="ECO:0000256" key="1">
    <source>
        <dbReference type="SAM" id="MobiDB-lite"/>
    </source>
</evidence>
<sequence>MARRRERERGRTGESARDRRRRAVRELRASGRYGPRLREVLPALAASVVVVGAALGGLALAYRAFGGPACALSLAPLLAIAAVLRRRSRRPARRRGGYYTAQELAELDMPELVLAVARILRRDGWRVLPPPRHDTHHLAARDGHGRLLDVAFRPVAEPLPDEESACSCRARLLSRGRAGPPLRLVVHRGTFTHRDEAWAAREPHTFLIDGPRLRLWARGTPLAQLAGGIVPSPRRA</sequence>
<evidence type="ECO:0000256" key="2">
    <source>
        <dbReference type="SAM" id="Phobius"/>
    </source>
</evidence>
<evidence type="ECO:0000313" key="4">
    <source>
        <dbReference type="Proteomes" id="UP001230654"/>
    </source>
</evidence>
<feature type="region of interest" description="Disordered" evidence="1">
    <location>
        <begin position="1"/>
        <end position="21"/>
    </location>
</feature>
<feature type="compositionally biased region" description="Basic and acidic residues" evidence="1">
    <location>
        <begin position="1"/>
        <end position="17"/>
    </location>
</feature>